<reference evidence="3" key="2">
    <citation type="submission" date="2018-05" db="EMBL/GenBank/DDBJ databases">
        <title>OpunRS2 (Oryza punctata Reference Sequence Version 2).</title>
        <authorList>
            <person name="Zhang J."/>
            <person name="Kudrna D."/>
            <person name="Lee S."/>
            <person name="Talag J."/>
            <person name="Welchert J."/>
            <person name="Wing R.A."/>
        </authorList>
    </citation>
    <scope>NUCLEOTIDE SEQUENCE [LARGE SCALE GENOMIC DNA]</scope>
</reference>
<reference evidence="3" key="1">
    <citation type="submission" date="2015-04" db="UniProtKB">
        <authorList>
            <consortium name="EnsemblPlants"/>
        </authorList>
    </citation>
    <scope>IDENTIFICATION</scope>
</reference>
<keyword evidence="2" id="KW-0812">Transmembrane</keyword>
<name>A0A0E0M8Z9_ORYPU</name>
<dbReference type="eggNOG" id="ENOG502S53K">
    <property type="taxonomic scope" value="Eukaryota"/>
</dbReference>
<evidence type="ECO:0000313" key="3">
    <source>
        <dbReference type="EnsemblPlants" id="OPUNC10G12260.1"/>
    </source>
</evidence>
<keyword evidence="2" id="KW-0472">Membrane</keyword>
<evidence type="ECO:0000256" key="1">
    <source>
        <dbReference type="SAM" id="MobiDB-lite"/>
    </source>
</evidence>
<evidence type="ECO:0000313" key="4">
    <source>
        <dbReference type="Proteomes" id="UP000026962"/>
    </source>
</evidence>
<dbReference type="PANTHER" id="PTHR34379">
    <property type="entry name" value="OS07G0553800 PROTEIN"/>
    <property type="match status" value="1"/>
</dbReference>
<feature type="compositionally biased region" description="Basic residues" evidence="1">
    <location>
        <begin position="64"/>
        <end position="73"/>
    </location>
</feature>
<organism evidence="3">
    <name type="scientific">Oryza punctata</name>
    <name type="common">Red rice</name>
    <dbReference type="NCBI Taxonomy" id="4537"/>
    <lineage>
        <taxon>Eukaryota</taxon>
        <taxon>Viridiplantae</taxon>
        <taxon>Streptophyta</taxon>
        <taxon>Embryophyta</taxon>
        <taxon>Tracheophyta</taxon>
        <taxon>Spermatophyta</taxon>
        <taxon>Magnoliopsida</taxon>
        <taxon>Liliopsida</taxon>
        <taxon>Poales</taxon>
        <taxon>Poaceae</taxon>
        <taxon>BOP clade</taxon>
        <taxon>Oryzoideae</taxon>
        <taxon>Oryzeae</taxon>
        <taxon>Oryzinae</taxon>
        <taxon>Oryza</taxon>
    </lineage>
</organism>
<dbReference type="InterPro" id="IPR040411">
    <property type="entry name" value="At5g23160-like"/>
</dbReference>
<feature type="region of interest" description="Disordered" evidence="1">
    <location>
        <begin position="64"/>
        <end position="86"/>
    </location>
</feature>
<keyword evidence="2" id="KW-1133">Transmembrane helix</keyword>
<dbReference type="Proteomes" id="UP000026962">
    <property type="component" value="Chromosome 10"/>
</dbReference>
<proteinExistence type="predicted"/>
<feature type="transmembrane region" description="Helical" evidence="2">
    <location>
        <begin position="212"/>
        <end position="234"/>
    </location>
</feature>
<accession>A0A0E0M8Z9</accession>
<keyword evidence="4" id="KW-1185">Reference proteome</keyword>
<dbReference type="Gramene" id="OPUNC10G12260.1">
    <property type="protein sequence ID" value="OPUNC10G12260.1"/>
    <property type="gene ID" value="OPUNC10G12260"/>
</dbReference>
<feature type="compositionally biased region" description="Low complexity" evidence="1">
    <location>
        <begin position="159"/>
        <end position="172"/>
    </location>
</feature>
<sequence length="304" mass="32341">MRAGEDRRGGRRRGDDEYDVVEAASCCSCLPFCGLWGSRTRRRRRRFRLRLIRLSWFSWPWRKNSGKKKKKKTTTTTAATKEAKGMKKRMLLLLSSSSSSSSPPSPAKKALAASVSAAAAAGSLLLPKVSSFADGGKKQRKSGSTSLPRQTVGGGGGDADAAAPAKDTTPPARLETTDSWQRPCTRPAGVKRAPSRRHGSFRREPGGGGGGLWTMATTLGVIVFFGRVTAVAFLCSCLYAARFVRAQAAGAAAVNGTRGGGGSGRFGEPAAAVEVDVCTEEHKKKVVMQGLLDRGGKRFSSRFL</sequence>
<evidence type="ECO:0000256" key="2">
    <source>
        <dbReference type="SAM" id="Phobius"/>
    </source>
</evidence>
<dbReference type="OMA" id="FCFWGAS"/>
<dbReference type="AlphaFoldDB" id="A0A0E0M8Z9"/>
<protein>
    <submittedName>
        <fullName evidence="3">Uncharacterized protein</fullName>
    </submittedName>
</protein>
<feature type="region of interest" description="Disordered" evidence="1">
    <location>
        <begin position="133"/>
        <end position="209"/>
    </location>
</feature>
<dbReference type="EnsemblPlants" id="OPUNC10G12260.1">
    <property type="protein sequence ID" value="OPUNC10G12260.1"/>
    <property type="gene ID" value="OPUNC10G12260"/>
</dbReference>
<dbReference type="HOGENOM" id="CLU_916398_0_0_1"/>
<dbReference type="PANTHER" id="PTHR34379:SF14">
    <property type="match status" value="1"/>
</dbReference>